<dbReference type="Pfam" id="PF07999">
    <property type="entry name" value="RHSP"/>
    <property type="match status" value="1"/>
</dbReference>
<name>A0A7J6Y329_TRYCR</name>
<proteinExistence type="predicted"/>
<protein>
    <recommendedName>
        <fullName evidence="1">Retrotransposon hot spot protein,C-terminal domain-containing protein</fullName>
    </recommendedName>
</protein>
<dbReference type="PANTHER" id="PTHR33129:SF3">
    <property type="entry name" value="HOT SPOT (RHS) PROTEIN, PUTATIVE-RELATED"/>
    <property type="match status" value="1"/>
</dbReference>
<dbReference type="AlphaFoldDB" id="A0A7J6Y329"/>
<sequence length="407" mass="46477">MGNKRSKSVLGGLWQRGMKGYIIYDVAKKGTPPDTDIAPCKGWGMIVVSSANLDNVNEWEKQSESLRIVMNCPEKDDVKAICVWMKHNWQLAEEEADHWKKVEVRMDNLGPLLRYVFDQSKYKSRLDSCESTVNKMTLPDTNYYSVLGTDKMCDGSHVSHKLVKVVRVRGNGDSELPLNALISSHLAELTLCKLAELMVPNDFNLLILAIKDDLISKALEDHSLFAFLSAAFVSAIVPKLTELKVEKNAPPDLCALRVYTHERPLKPFLLERLENFEKKINIECRVLYKPEAKNFPLVDGFFFLDSNPKTLVGLQITTAGEHHTTASTVRQFNECLVAYFNGWEELSRDMSWEIIYVQHADSTPMNGWQRCDVENSYNVSEKEEQKIATFWEEKVHQYQVSISSKDF</sequence>
<comment type="caution">
    <text evidence="2">The sequence shown here is derived from an EMBL/GenBank/DDBJ whole genome shotgun (WGS) entry which is preliminary data.</text>
</comment>
<accession>A0A7J6Y329</accession>
<gene>
    <name evidence="2" type="ORF">ECC02_006035</name>
</gene>
<dbReference type="Proteomes" id="UP000583944">
    <property type="component" value="Unassembled WGS sequence"/>
</dbReference>
<dbReference type="NCBIfam" id="TIGR01631">
    <property type="entry name" value="Trypano_RHS"/>
    <property type="match status" value="1"/>
</dbReference>
<dbReference type="PANTHER" id="PTHR33129">
    <property type="entry name" value="PROTEIN KINASE DOMAIN-CONTAINING PROTEIN-RELATED"/>
    <property type="match status" value="1"/>
</dbReference>
<dbReference type="InterPro" id="IPR006518">
    <property type="entry name" value="Trypano_RHS"/>
</dbReference>
<evidence type="ECO:0000313" key="2">
    <source>
        <dbReference type="EMBL" id="KAF5220875.1"/>
    </source>
</evidence>
<organism evidence="2 3">
    <name type="scientific">Trypanosoma cruzi</name>
    <dbReference type="NCBI Taxonomy" id="5693"/>
    <lineage>
        <taxon>Eukaryota</taxon>
        <taxon>Discoba</taxon>
        <taxon>Euglenozoa</taxon>
        <taxon>Kinetoplastea</taxon>
        <taxon>Metakinetoplastina</taxon>
        <taxon>Trypanosomatida</taxon>
        <taxon>Trypanosomatidae</taxon>
        <taxon>Trypanosoma</taxon>
        <taxon>Schizotrypanum</taxon>
    </lineage>
</organism>
<dbReference type="InterPro" id="IPR052980">
    <property type="entry name" value="Crinkler_effector"/>
</dbReference>
<evidence type="ECO:0000313" key="3">
    <source>
        <dbReference type="Proteomes" id="UP000583944"/>
    </source>
</evidence>
<feature type="domain" description="Retrotransposon hot spot protein,C-terminal" evidence="1">
    <location>
        <begin position="12"/>
        <end position="244"/>
    </location>
</feature>
<evidence type="ECO:0000259" key="1">
    <source>
        <dbReference type="Pfam" id="PF07999"/>
    </source>
</evidence>
<dbReference type="EMBL" id="JABDHM010000044">
    <property type="protein sequence ID" value="KAF5220875.1"/>
    <property type="molecule type" value="Genomic_DNA"/>
</dbReference>
<dbReference type="VEuPathDB" id="TriTrypDB:ECC02_006035"/>
<reference evidence="2 3" key="1">
    <citation type="journal article" date="2019" name="Genome Biol. Evol.">
        <title>Nanopore Sequencing Significantly Improves Genome Assembly of the Protozoan Parasite Trypanosoma cruzi.</title>
        <authorList>
            <person name="Diaz-Viraque F."/>
            <person name="Pita S."/>
            <person name="Greif G."/>
            <person name="de Souza R.C.M."/>
            <person name="Iraola G."/>
            <person name="Robello C."/>
        </authorList>
    </citation>
    <scope>NUCLEOTIDE SEQUENCE [LARGE SCALE GENOMIC DNA]</scope>
    <source>
        <strain evidence="2 3">Berenice</strain>
    </source>
</reference>
<dbReference type="InterPro" id="IPR046836">
    <property type="entry name" value="RHS_C"/>
</dbReference>